<dbReference type="AlphaFoldDB" id="A0A846MTW5"/>
<name>A0A846MTW5_9BACT</name>
<dbReference type="Proteomes" id="UP000537126">
    <property type="component" value="Unassembled WGS sequence"/>
</dbReference>
<comment type="caution">
    <text evidence="1">The sequence shown here is derived from an EMBL/GenBank/DDBJ whole genome shotgun (WGS) entry which is preliminary data.</text>
</comment>
<accession>A0A846MTW5</accession>
<protein>
    <submittedName>
        <fullName evidence="1">Uncharacterized protein</fullName>
    </submittedName>
</protein>
<sequence>MKQLRIHITSFRFAYMGGLLVFLLCRFASVQQAALHEAQLQQLPKVTEPTHSQDGNQQEDPAQKNYWEQDIAQKALLSVLRFDFKHPFLFLFNISLPAPENTRIAFPDFSPRLIYYEQLFRYFVVVNAP</sequence>
<dbReference type="RefSeq" id="WP_166920654.1">
    <property type="nucleotide sequence ID" value="NZ_JAASRN010000004.1"/>
</dbReference>
<organism evidence="1 2">
    <name type="scientific">Thermonema lapsum</name>
    <dbReference type="NCBI Taxonomy" id="28195"/>
    <lineage>
        <taxon>Bacteria</taxon>
        <taxon>Pseudomonadati</taxon>
        <taxon>Bacteroidota</taxon>
        <taxon>Cytophagia</taxon>
        <taxon>Cytophagales</taxon>
        <taxon>Thermonemataceae</taxon>
        <taxon>Thermonema</taxon>
    </lineage>
</organism>
<evidence type="ECO:0000313" key="1">
    <source>
        <dbReference type="EMBL" id="NIK74667.1"/>
    </source>
</evidence>
<reference evidence="1 2" key="1">
    <citation type="submission" date="2020-03" db="EMBL/GenBank/DDBJ databases">
        <title>Genomic Encyclopedia of Type Strains, Phase IV (KMG-IV): sequencing the most valuable type-strain genomes for metagenomic binning, comparative biology and taxonomic classification.</title>
        <authorList>
            <person name="Goeker M."/>
        </authorList>
    </citation>
    <scope>NUCLEOTIDE SEQUENCE [LARGE SCALE GENOMIC DNA]</scope>
    <source>
        <strain evidence="1 2">DSM 5718</strain>
    </source>
</reference>
<dbReference type="EMBL" id="JAASRN010000004">
    <property type="protein sequence ID" value="NIK74667.1"/>
    <property type="molecule type" value="Genomic_DNA"/>
</dbReference>
<evidence type="ECO:0000313" key="2">
    <source>
        <dbReference type="Proteomes" id="UP000537126"/>
    </source>
</evidence>
<proteinExistence type="predicted"/>
<keyword evidence="2" id="KW-1185">Reference proteome</keyword>
<gene>
    <name evidence="1" type="ORF">FHS56_002196</name>
</gene>